<dbReference type="PROSITE" id="PS01047">
    <property type="entry name" value="HMA_1"/>
    <property type="match status" value="1"/>
</dbReference>
<dbReference type="CDD" id="cd00371">
    <property type="entry name" value="HMA"/>
    <property type="match status" value="1"/>
</dbReference>
<evidence type="ECO:0000313" key="3">
    <source>
        <dbReference type="EMBL" id="CAE0359307.1"/>
    </source>
</evidence>
<protein>
    <recommendedName>
        <fullName evidence="2">HMA domain-containing protein</fullName>
    </recommendedName>
</protein>
<dbReference type="InterPro" id="IPR006121">
    <property type="entry name" value="HMA_dom"/>
</dbReference>
<dbReference type="EMBL" id="HBIJ01000053">
    <property type="protein sequence ID" value="CAE0359307.1"/>
    <property type="molecule type" value="Transcribed_RNA"/>
</dbReference>
<reference evidence="3" key="1">
    <citation type="submission" date="2021-01" db="EMBL/GenBank/DDBJ databases">
        <authorList>
            <person name="Corre E."/>
            <person name="Pelletier E."/>
            <person name="Niang G."/>
            <person name="Scheremetjew M."/>
            <person name="Finn R."/>
            <person name="Kale V."/>
            <person name="Holt S."/>
            <person name="Cochrane G."/>
            <person name="Meng A."/>
            <person name="Brown T."/>
            <person name="Cohen L."/>
        </authorList>
    </citation>
    <scope>NUCLEOTIDE SEQUENCE</scope>
    <source>
        <strain evidence="3">CCMP1510</strain>
    </source>
</reference>
<dbReference type="PROSITE" id="PS50846">
    <property type="entry name" value="HMA_2"/>
    <property type="match status" value="1"/>
</dbReference>
<dbReference type="InterPro" id="IPR036163">
    <property type="entry name" value="HMA_dom_sf"/>
</dbReference>
<dbReference type="AlphaFoldDB" id="A0A7S3JMP8"/>
<evidence type="ECO:0000259" key="2">
    <source>
        <dbReference type="PROSITE" id="PS50846"/>
    </source>
</evidence>
<name>A0A7S3JMP8_9STRA</name>
<keyword evidence="1" id="KW-0479">Metal-binding</keyword>
<dbReference type="InterPro" id="IPR017969">
    <property type="entry name" value="Heavy-metal-associated_CS"/>
</dbReference>
<feature type="domain" description="HMA" evidence="2">
    <location>
        <begin position="189"/>
        <end position="256"/>
    </location>
</feature>
<sequence length="261" mass="29207">MLYHNVLHRFPEIQSPRVYALYAIAEKSIENMQEPRKNAKEALLWSRGVARNTVVCYAAIWLFGKYFVRGREIVTHALLKSIHRVEYWTSLSLLSSSCCLIQLVLNLASIGCAGFNTILGPLRPFSLAFLLYAQTAIYSIRLEEPIPLRIRCTATLASAIVALSPEFIAGMQILRRRCFRKYATNNSTMSTTVYLPTMGCIACIDAIHRALYQVDGVYDADIKLGQVGGQATVYHDSDLHLDILLQACERSGFPNGTLVNN</sequence>
<dbReference type="SUPFAM" id="SSF55008">
    <property type="entry name" value="HMA, heavy metal-associated domain"/>
    <property type="match status" value="1"/>
</dbReference>
<dbReference type="Gene3D" id="3.30.70.100">
    <property type="match status" value="1"/>
</dbReference>
<organism evidence="3">
    <name type="scientific">Aureoumbra lagunensis</name>
    <dbReference type="NCBI Taxonomy" id="44058"/>
    <lineage>
        <taxon>Eukaryota</taxon>
        <taxon>Sar</taxon>
        <taxon>Stramenopiles</taxon>
        <taxon>Ochrophyta</taxon>
        <taxon>Pelagophyceae</taxon>
        <taxon>Pelagomonadales</taxon>
        <taxon>Aureoumbra</taxon>
    </lineage>
</organism>
<dbReference type="GO" id="GO:0046872">
    <property type="term" value="F:metal ion binding"/>
    <property type="evidence" value="ECO:0007669"/>
    <property type="project" value="UniProtKB-KW"/>
</dbReference>
<accession>A0A7S3JMP8</accession>
<gene>
    <name evidence="3" type="ORF">ALAG00032_LOCUS35</name>
</gene>
<evidence type="ECO:0000256" key="1">
    <source>
        <dbReference type="ARBA" id="ARBA00022723"/>
    </source>
</evidence>
<proteinExistence type="predicted"/>